<comment type="caution">
    <text evidence="2">The sequence shown here is derived from an EMBL/GenBank/DDBJ whole genome shotgun (WGS) entry which is preliminary data.</text>
</comment>
<feature type="transmembrane region" description="Helical" evidence="1">
    <location>
        <begin position="210"/>
        <end position="231"/>
    </location>
</feature>
<dbReference type="AlphaFoldDB" id="A0A8H8BVH6"/>
<dbReference type="Proteomes" id="UP000664132">
    <property type="component" value="Unassembled WGS sequence"/>
</dbReference>
<gene>
    <name evidence="2" type="ORF">IFR04_001557</name>
</gene>
<dbReference type="OrthoDB" id="5376804at2759"/>
<keyword evidence="1" id="KW-0472">Membrane</keyword>
<sequence>MFLNITGASSIWRTNKLYSAQFTVISTVPNLESNGSVKDESELVAQPGIVFDCSLSFCAQTLQASVVNGTMIERVLNTYLHYDETATNDSESSDYSRLLYTFPPPTGSHPSFRSQKSIDAMNRHYFGLYFDELFNGSYGRSQHTSDVMLGLYRNNGSDIPAIMDNVANSLSHELRKSCRGRNERGQLTGRQSLNGTVWTDVTLVRIRWEWLILPVAVEVLGLYFFVAVLVLSRFSNAQLWKTSMLAALLHGPEIEGDDPRLRTRSGWTK</sequence>
<accession>A0A8H8BVH6</accession>
<proteinExistence type="predicted"/>
<keyword evidence="1" id="KW-0812">Transmembrane</keyword>
<name>A0A8H8BVH6_9HELO</name>
<dbReference type="PANTHER" id="PTHR35394">
    <property type="entry name" value="DUF3176 DOMAIN-CONTAINING PROTEIN"/>
    <property type="match status" value="1"/>
</dbReference>
<evidence type="ECO:0000256" key="1">
    <source>
        <dbReference type="SAM" id="Phobius"/>
    </source>
</evidence>
<reference evidence="2" key="1">
    <citation type="submission" date="2021-02" db="EMBL/GenBank/DDBJ databases">
        <title>Genome sequence Cadophora malorum strain M34.</title>
        <authorList>
            <person name="Stefanovic E."/>
            <person name="Vu D."/>
            <person name="Scully C."/>
            <person name="Dijksterhuis J."/>
            <person name="Roader J."/>
            <person name="Houbraken J."/>
        </authorList>
    </citation>
    <scope>NUCLEOTIDE SEQUENCE</scope>
    <source>
        <strain evidence="2">M34</strain>
    </source>
</reference>
<keyword evidence="1" id="KW-1133">Transmembrane helix</keyword>
<dbReference type="EMBL" id="JAFJYH010000011">
    <property type="protein sequence ID" value="KAG4425407.1"/>
    <property type="molecule type" value="Genomic_DNA"/>
</dbReference>
<organism evidence="2 3">
    <name type="scientific">Cadophora malorum</name>
    <dbReference type="NCBI Taxonomy" id="108018"/>
    <lineage>
        <taxon>Eukaryota</taxon>
        <taxon>Fungi</taxon>
        <taxon>Dikarya</taxon>
        <taxon>Ascomycota</taxon>
        <taxon>Pezizomycotina</taxon>
        <taxon>Leotiomycetes</taxon>
        <taxon>Helotiales</taxon>
        <taxon>Ploettnerulaceae</taxon>
        <taxon>Cadophora</taxon>
    </lineage>
</organism>
<dbReference type="PANTHER" id="PTHR35394:SF5">
    <property type="entry name" value="DUF3176 DOMAIN-CONTAINING PROTEIN"/>
    <property type="match status" value="1"/>
</dbReference>
<evidence type="ECO:0000313" key="2">
    <source>
        <dbReference type="EMBL" id="KAG4425407.1"/>
    </source>
</evidence>
<keyword evidence="3" id="KW-1185">Reference proteome</keyword>
<protein>
    <submittedName>
        <fullName evidence="2">Uncharacterized protein</fullName>
    </submittedName>
</protein>
<evidence type="ECO:0000313" key="3">
    <source>
        <dbReference type="Proteomes" id="UP000664132"/>
    </source>
</evidence>